<evidence type="ECO:0008006" key="3">
    <source>
        <dbReference type="Google" id="ProtNLM"/>
    </source>
</evidence>
<accession>A0ABU5E709</accession>
<gene>
    <name evidence="1" type="ORF">SMD27_01055</name>
</gene>
<protein>
    <recommendedName>
        <fullName evidence="3">EAL domain-containing protein</fullName>
    </recommendedName>
</protein>
<sequence length="419" mass="47873">MVEWFKDTRTLSAEEVLLDYARRLDRHRAGWQAVEIKVSLLRPHHQRPQHLRIIAKTLEPLVKKYDAGIYPIYNNNVIVLAKGATIADIDACILKVRFLFSEDPLFAVHGAEQSEEDFCTWYDLNTAYADFFARVEQMNDGRKQVLCAAETAQRHLDSQTPASSGAVLDLNNLEALERAIVRADLANVLRRQDICAVIPGNRPAVVLHEIFFSMRYLADTVLPGYDVTSDKWLFQHLSRVLDQRMLALLAQREYRDMLNHASLNLTLATVLGRDFLEFDRLTNQKDRGAISIELPAIEVFSDPGDYLFARDFLKERGYKLMIDAVPHLMLPLIDRKLLGFDLVKVIWTPAFIDHVKGRHAGELRDAIDRIGRERVILCRVDHQQAIDIGQDLGLSLYQGRLIDNMLQARPASERVGLPR</sequence>
<proteinExistence type="predicted"/>
<keyword evidence="2" id="KW-1185">Reference proteome</keyword>
<name>A0ABU5E709_9PROT</name>
<dbReference type="Proteomes" id="UP001279642">
    <property type="component" value="Unassembled WGS sequence"/>
</dbReference>
<evidence type="ECO:0000313" key="2">
    <source>
        <dbReference type="Proteomes" id="UP001279642"/>
    </source>
</evidence>
<dbReference type="SUPFAM" id="SSF141868">
    <property type="entry name" value="EAL domain-like"/>
    <property type="match status" value="1"/>
</dbReference>
<dbReference type="InterPro" id="IPR035919">
    <property type="entry name" value="EAL_sf"/>
</dbReference>
<reference evidence="1 2" key="1">
    <citation type="journal article" date="2016" name="Antonie Van Leeuwenhoek">
        <title>Dongia soli sp. nov., isolated from soil from Dokdo, Korea.</title>
        <authorList>
            <person name="Kim D.U."/>
            <person name="Lee H."/>
            <person name="Kim H."/>
            <person name="Kim S.G."/>
            <person name="Ka J.O."/>
        </authorList>
    </citation>
    <scope>NUCLEOTIDE SEQUENCE [LARGE SCALE GENOMIC DNA]</scope>
    <source>
        <strain evidence="1 2">D78</strain>
    </source>
</reference>
<dbReference type="RefSeq" id="WP_320506485.1">
    <property type="nucleotide sequence ID" value="NZ_JAXCLW010000001.1"/>
</dbReference>
<evidence type="ECO:0000313" key="1">
    <source>
        <dbReference type="EMBL" id="MDY0881420.1"/>
    </source>
</evidence>
<dbReference type="EMBL" id="JAXCLW010000001">
    <property type="protein sequence ID" value="MDY0881420.1"/>
    <property type="molecule type" value="Genomic_DNA"/>
</dbReference>
<organism evidence="1 2">
    <name type="scientific">Dongia soli</name>
    <dbReference type="NCBI Taxonomy" id="600628"/>
    <lineage>
        <taxon>Bacteria</taxon>
        <taxon>Pseudomonadati</taxon>
        <taxon>Pseudomonadota</taxon>
        <taxon>Alphaproteobacteria</taxon>
        <taxon>Rhodospirillales</taxon>
        <taxon>Dongiaceae</taxon>
        <taxon>Dongia</taxon>
    </lineage>
</organism>
<comment type="caution">
    <text evidence="1">The sequence shown here is derived from an EMBL/GenBank/DDBJ whole genome shotgun (WGS) entry which is preliminary data.</text>
</comment>